<reference evidence="1" key="1">
    <citation type="submission" date="2023-06" db="EMBL/GenBank/DDBJ databases">
        <title>Cytophagales bacterium Strain LB-30, isolated from soil.</title>
        <authorList>
            <person name="Liu B."/>
        </authorList>
    </citation>
    <scope>NUCLEOTIDE SEQUENCE</scope>
    <source>
        <strain evidence="1">LB-30</strain>
    </source>
</reference>
<accession>A0ABT8F602</accession>
<evidence type="ECO:0000313" key="2">
    <source>
        <dbReference type="Proteomes" id="UP001168552"/>
    </source>
</evidence>
<protein>
    <submittedName>
        <fullName evidence="1">Uncharacterized protein</fullName>
    </submittedName>
</protein>
<gene>
    <name evidence="1" type="ORF">QWY31_09090</name>
</gene>
<evidence type="ECO:0000313" key="1">
    <source>
        <dbReference type="EMBL" id="MDN4165656.1"/>
    </source>
</evidence>
<dbReference type="Proteomes" id="UP001168552">
    <property type="component" value="Unassembled WGS sequence"/>
</dbReference>
<name>A0ABT8F602_9BACT</name>
<organism evidence="1 2">
    <name type="scientific">Shiella aurantiaca</name>
    <dbReference type="NCBI Taxonomy" id="3058365"/>
    <lineage>
        <taxon>Bacteria</taxon>
        <taxon>Pseudomonadati</taxon>
        <taxon>Bacteroidota</taxon>
        <taxon>Cytophagia</taxon>
        <taxon>Cytophagales</taxon>
        <taxon>Shiellaceae</taxon>
        <taxon>Shiella</taxon>
    </lineage>
</organism>
<keyword evidence="2" id="KW-1185">Reference proteome</keyword>
<proteinExistence type="predicted"/>
<dbReference type="EMBL" id="JAUHJS010000004">
    <property type="protein sequence ID" value="MDN4165656.1"/>
    <property type="molecule type" value="Genomic_DNA"/>
</dbReference>
<comment type="caution">
    <text evidence="1">The sequence shown here is derived from an EMBL/GenBank/DDBJ whole genome shotgun (WGS) entry which is preliminary data.</text>
</comment>
<sequence length="75" mass="8618">MVLKIGEVTINNIKINVIETAEFIDLDVIINHFGEMSILLYRHFGGLVQIEARGNLENLITIDLINNINWREINI</sequence>